<sequence length="96" mass="10311">MAALLDAAQKLDVFRARTASYTDVPANANISTTSPKGYYDSLDISPGACGDITNCYSIEITVTALDGQNEDDISAYRINSAGVKERNEGGWTEGWK</sequence>
<dbReference type="EMBL" id="JAEPDI010000005">
    <property type="protein sequence ID" value="MCG7939363.1"/>
    <property type="molecule type" value="Genomic_DNA"/>
</dbReference>
<gene>
    <name evidence="1" type="ORF">JAZ04_10990</name>
</gene>
<accession>A0A9E4N0M9</accession>
<dbReference type="AlphaFoldDB" id="A0A9E4N0M9"/>
<protein>
    <submittedName>
        <fullName evidence="1">Type IV pilin protein</fullName>
    </submittedName>
</protein>
<evidence type="ECO:0000313" key="1">
    <source>
        <dbReference type="EMBL" id="MCG7939363.1"/>
    </source>
</evidence>
<dbReference type="Proteomes" id="UP000886687">
    <property type="component" value="Unassembled WGS sequence"/>
</dbReference>
<organism evidence="1 2">
    <name type="scientific">Candidatus Thiodiazotropha lotti</name>
    <dbReference type="NCBI Taxonomy" id="2792787"/>
    <lineage>
        <taxon>Bacteria</taxon>
        <taxon>Pseudomonadati</taxon>
        <taxon>Pseudomonadota</taxon>
        <taxon>Gammaproteobacteria</taxon>
        <taxon>Chromatiales</taxon>
        <taxon>Sedimenticolaceae</taxon>
        <taxon>Candidatus Thiodiazotropha</taxon>
    </lineage>
</organism>
<reference evidence="1" key="1">
    <citation type="journal article" date="2021" name="Proc. Natl. Acad. Sci. U.S.A.">
        <title>Global biogeography of chemosynthetic symbionts reveals both localized and globally distributed symbiont groups. .</title>
        <authorList>
            <person name="Osvatic J.T."/>
            <person name="Wilkins L.G.E."/>
            <person name="Leibrecht L."/>
            <person name="Leray M."/>
            <person name="Zauner S."/>
            <person name="Polzin J."/>
            <person name="Camacho Y."/>
            <person name="Gros O."/>
            <person name="van Gils J.A."/>
            <person name="Eisen J.A."/>
            <person name="Petersen J.M."/>
            <person name="Yuen B."/>
        </authorList>
    </citation>
    <scope>NUCLEOTIDE SEQUENCE</scope>
    <source>
        <strain evidence="1">MAGL173</strain>
    </source>
</reference>
<proteinExistence type="predicted"/>
<comment type="caution">
    <text evidence="1">The sequence shown here is derived from an EMBL/GenBank/DDBJ whole genome shotgun (WGS) entry which is preliminary data.</text>
</comment>
<evidence type="ECO:0000313" key="2">
    <source>
        <dbReference type="Proteomes" id="UP000886687"/>
    </source>
</evidence>
<name>A0A9E4N0M9_9GAMM</name>